<protein>
    <submittedName>
        <fullName evidence="10">Fungal-specific transcription factor domain-containing protein</fullName>
    </submittedName>
</protein>
<dbReference type="EMBL" id="JBFXLQ010000031">
    <property type="protein sequence ID" value="KAL2865543.1"/>
    <property type="molecule type" value="Genomic_DNA"/>
</dbReference>
<dbReference type="CDD" id="cd00067">
    <property type="entry name" value="GAL4"/>
    <property type="match status" value="1"/>
</dbReference>
<organism evidence="10 11">
    <name type="scientific">Aspergillus lucknowensis</name>
    <dbReference type="NCBI Taxonomy" id="176173"/>
    <lineage>
        <taxon>Eukaryota</taxon>
        <taxon>Fungi</taxon>
        <taxon>Dikarya</taxon>
        <taxon>Ascomycota</taxon>
        <taxon>Pezizomycotina</taxon>
        <taxon>Eurotiomycetes</taxon>
        <taxon>Eurotiomycetidae</taxon>
        <taxon>Eurotiales</taxon>
        <taxon>Aspergillaceae</taxon>
        <taxon>Aspergillus</taxon>
        <taxon>Aspergillus subgen. Nidulantes</taxon>
    </lineage>
</organism>
<evidence type="ECO:0000259" key="9">
    <source>
        <dbReference type="PROSITE" id="PS50048"/>
    </source>
</evidence>
<dbReference type="Gene3D" id="4.10.240.10">
    <property type="entry name" value="Zn(2)-C6 fungal-type DNA-binding domain"/>
    <property type="match status" value="1"/>
</dbReference>
<dbReference type="PROSITE" id="PS00463">
    <property type="entry name" value="ZN2_CY6_FUNGAL_1"/>
    <property type="match status" value="1"/>
</dbReference>
<keyword evidence="4" id="KW-0805">Transcription regulation</keyword>
<evidence type="ECO:0000313" key="10">
    <source>
        <dbReference type="EMBL" id="KAL2865543.1"/>
    </source>
</evidence>
<dbReference type="Pfam" id="PF04082">
    <property type="entry name" value="Fungal_trans"/>
    <property type="match status" value="1"/>
</dbReference>
<dbReference type="InterPro" id="IPR036864">
    <property type="entry name" value="Zn2-C6_fun-type_DNA-bd_sf"/>
</dbReference>
<evidence type="ECO:0000256" key="6">
    <source>
        <dbReference type="ARBA" id="ARBA00023163"/>
    </source>
</evidence>
<comment type="subcellular location">
    <subcellularLocation>
        <location evidence="1">Nucleus</location>
    </subcellularLocation>
</comment>
<dbReference type="InterPro" id="IPR051615">
    <property type="entry name" value="Transcr_Regulatory_Elem"/>
</dbReference>
<keyword evidence="7" id="KW-0539">Nucleus</keyword>
<feature type="domain" description="Zn(2)-C6 fungal-type" evidence="9">
    <location>
        <begin position="14"/>
        <end position="43"/>
    </location>
</feature>
<evidence type="ECO:0000256" key="8">
    <source>
        <dbReference type="SAM" id="MobiDB-lite"/>
    </source>
</evidence>
<accession>A0ABR4LQA3</accession>
<gene>
    <name evidence="10" type="ORF">BJX67DRAFT_373173</name>
</gene>
<evidence type="ECO:0000256" key="4">
    <source>
        <dbReference type="ARBA" id="ARBA00023015"/>
    </source>
</evidence>
<keyword evidence="6" id="KW-0804">Transcription</keyword>
<dbReference type="InterPro" id="IPR001138">
    <property type="entry name" value="Zn2Cys6_DnaBD"/>
</dbReference>
<sequence length="644" mass="71138">MVTSKKPDGRIWKACLSCRRKKIKCDGEDPCHNCQSRDQICEFQDSHDNASASRRYAASFEERCQHMDDLCKPSAACPRDEGEQPVFPASQPGIEIPKTRDVPSGSLGCGLESPSEASDKLRSNDVRSYPTAVDPVCHMIADSYGRLRYLGGVADNLMVEAVQSLSPGGASKPTPSVEAGEVSLPFFIQGQVWPEIPYLPQPKDLGRPPHYISDMLVNIYFDQLHYTFPILFKPDFMRRYQQITAPKRDAVIDSVFFAVCACASSLLPRALLVNFASTGEVFIEQVQCLGLLALCSAGWNTPSQSWRFAGQAVRIAQDLGLHVSSLFVETQVSRCVWWSVFTLDCLMSICLGRPMAADQADCCCDLPFDTRNEDLEHFGIPQDASSLTSSPMRGFLAFARLCRIAAREHQFYSSHQIKERVNPPNNWAKLLPTLDAFIRELDDWLQHLPKEVCFSANPTQSGPNLAMCVIVFILHSATIMNIYRPLAAHYPPPTQSPGTPASSASLADPSSECINAARSCIQATELICERVPPSHHLAFCVQYLTISGILLLSMMDEGNTPVLLPDVKHALHFLGSLGAIWPGASRSRLILDKLLQNPPRRAAEDNRAANSNLPFPSLPILDGLLWEQVPDSSEVFLNLNTFGE</sequence>
<dbReference type="SMART" id="SM00906">
    <property type="entry name" value="Fungal_trans"/>
    <property type="match status" value="1"/>
</dbReference>
<reference evidence="10 11" key="1">
    <citation type="submission" date="2024-07" db="EMBL/GenBank/DDBJ databases">
        <title>Section-level genome sequencing and comparative genomics of Aspergillus sections Usti and Cavernicolus.</title>
        <authorList>
            <consortium name="Lawrence Berkeley National Laboratory"/>
            <person name="Nybo J.L."/>
            <person name="Vesth T.C."/>
            <person name="Theobald S."/>
            <person name="Frisvad J.C."/>
            <person name="Larsen T.O."/>
            <person name="Kjaerboelling I."/>
            <person name="Rothschild-Mancinelli K."/>
            <person name="Lyhne E.K."/>
            <person name="Kogle M.E."/>
            <person name="Barry K."/>
            <person name="Clum A."/>
            <person name="Na H."/>
            <person name="Ledsgaard L."/>
            <person name="Lin J."/>
            <person name="Lipzen A."/>
            <person name="Kuo A."/>
            <person name="Riley R."/>
            <person name="Mondo S."/>
            <person name="Labutti K."/>
            <person name="Haridas S."/>
            <person name="Pangalinan J."/>
            <person name="Salamov A.A."/>
            <person name="Simmons B.A."/>
            <person name="Magnuson J.K."/>
            <person name="Chen J."/>
            <person name="Drula E."/>
            <person name="Henrissat B."/>
            <person name="Wiebenga A."/>
            <person name="Lubbers R.J."/>
            <person name="Gomes A.C."/>
            <person name="Macurrencykelacurrency M.R."/>
            <person name="Stajich J."/>
            <person name="Grigoriev I.V."/>
            <person name="Mortensen U.H."/>
            <person name="De Vries R.P."/>
            <person name="Baker S.E."/>
            <person name="Andersen M.R."/>
        </authorList>
    </citation>
    <scope>NUCLEOTIDE SEQUENCE [LARGE SCALE GENOMIC DNA]</scope>
    <source>
        <strain evidence="10 11">CBS 449.75</strain>
    </source>
</reference>
<dbReference type="InterPro" id="IPR007219">
    <property type="entry name" value="XnlR_reg_dom"/>
</dbReference>
<dbReference type="PANTHER" id="PTHR31313">
    <property type="entry name" value="TY1 ENHANCER ACTIVATOR"/>
    <property type="match status" value="1"/>
</dbReference>
<keyword evidence="11" id="KW-1185">Reference proteome</keyword>
<dbReference type="SMART" id="SM00066">
    <property type="entry name" value="GAL4"/>
    <property type="match status" value="1"/>
</dbReference>
<dbReference type="SUPFAM" id="SSF57701">
    <property type="entry name" value="Zn2/Cys6 DNA-binding domain"/>
    <property type="match status" value="1"/>
</dbReference>
<keyword evidence="5" id="KW-0238">DNA-binding</keyword>
<dbReference type="PANTHER" id="PTHR31313:SF81">
    <property type="entry name" value="TY1 ENHANCER ACTIVATOR"/>
    <property type="match status" value="1"/>
</dbReference>
<dbReference type="Proteomes" id="UP001610432">
    <property type="component" value="Unassembled WGS sequence"/>
</dbReference>
<evidence type="ECO:0000256" key="2">
    <source>
        <dbReference type="ARBA" id="ARBA00022723"/>
    </source>
</evidence>
<dbReference type="CDD" id="cd12148">
    <property type="entry name" value="fungal_TF_MHR"/>
    <property type="match status" value="1"/>
</dbReference>
<evidence type="ECO:0000256" key="3">
    <source>
        <dbReference type="ARBA" id="ARBA00022833"/>
    </source>
</evidence>
<name>A0ABR4LQA3_9EURO</name>
<evidence type="ECO:0000256" key="7">
    <source>
        <dbReference type="ARBA" id="ARBA00023242"/>
    </source>
</evidence>
<keyword evidence="2" id="KW-0479">Metal-binding</keyword>
<proteinExistence type="predicted"/>
<feature type="region of interest" description="Disordered" evidence="8">
    <location>
        <begin position="81"/>
        <end position="101"/>
    </location>
</feature>
<dbReference type="GeneID" id="98146431"/>
<comment type="caution">
    <text evidence="10">The sequence shown here is derived from an EMBL/GenBank/DDBJ whole genome shotgun (WGS) entry which is preliminary data.</text>
</comment>
<evidence type="ECO:0000256" key="1">
    <source>
        <dbReference type="ARBA" id="ARBA00004123"/>
    </source>
</evidence>
<dbReference type="PROSITE" id="PS50048">
    <property type="entry name" value="ZN2_CY6_FUNGAL_2"/>
    <property type="match status" value="1"/>
</dbReference>
<dbReference type="Pfam" id="PF00172">
    <property type="entry name" value="Zn_clus"/>
    <property type="match status" value="1"/>
</dbReference>
<evidence type="ECO:0000313" key="11">
    <source>
        <dbReference type="Proteomes" id="UP001610432"/>
    </source>
</evidence>
<keyword evidence="3" id="KW-0862">Zinc</keyword>
<evidence type="ECO:0000256" key="5">
    <source>
        <dbReference type="ARBA" id="ARBA00023125"/>
    </source>
</evidence>
<dbReference type="RefSeq" id="XP_070884522.1">
    <property type="nucleotide sequence ID" value="XM_071031359.1"/>
</dbReference>